<evidence type="ECO:0000259" key="1">
    <source>
        <dbReference type="Pfam" id="PF07883"/>
    </source>
</evidence>
<evidence type="ECO:0000313" key="3">
    <source>
        <dbReference type="Proteomes" id="UP000236584"/>
    </source>
</evidence>
<dbReference type="InterPro" id="IPR011051">
    <property type="entry name" value="RmlC_Cupin_sf"/>
</dbReference>
<keyword evidence="3" id="KW-1185">Reference proteome</keyword>
<feature type="domain" description="Cupin type-2" evidence="1">
    <location>
        <begin position="57"/>
        <end position="111"/>
    </location>
</feature>
<dbReference type="Pfam" id="PF07883">
    <property type="entry name" value="Cupin_2"/>
    <property type="match status" value="1"/>
</dbReference>
<name>A0A2I8VKE6_9EURY</name>
<dbReference type="Proteomes" id="UP000236584">
    <property type="component" value="Chromosome"/>
</dbReference>
<dbReference type="InterPro" id="IPR013096">
    <property type="entry name" value="Cupin_2"/>
</dbReference>
<dbReference type="SUPFAM" id="SSF51182">
    <property type="entry name" value="RmlC-like cupins"/>
    <property type="match status" value="1"/>
</dbReference>
<dbReference type="EMBL" id="CP026309">
    <property type="protein sequence ID" value="AUV82397.1"/>
    <property type="molecule type" value="Genomic_DNA"/>
</dbReference>
<evidence type="ECO:0000313" key="2">
    <source>
        <dbReference type="EMBL" id="AUV82397.1"/>
    </source>
</evidence>
<gene>
    <name evidence="2" type="ORF">C2R22_12710</name>
</gene>
<accession>A0A2I8VKE6</accession>
<reference evidence="2 3" key="1">
    <citation type="submission" date="2018-01" db="EMBL/GenBank/DDBJ databases">
        <title>Complete genome sequence of Salinigranum rubrum GX10T, an extremely halophilic archaeon isolated from a marine solar saltern.</title>
        <authorList>
            <person name="Han S."/>
        </authorList>
    </citation>
    <scope>NUCLEOTIDE SEQUENCE [LARGE SCALE GENOMIC DNA]</scope>
    <source>
        <strain evidence="2 3">GX10</strain>
    </source>
</reference>
<dbReference type="CDD" id="cd02208">
    <property type="entry name" value="cupin_RmlC-like"/>
    <property type="match status" value="1"/>
</dbReference>
<dbReference type="AlphaFoldDB" id="A0A2I8VKE6"/>
<organism evidence="2 3">
    <name type="scientific">Salinigranum rubrum</name>
    <dbReference type="NCBI Taxonomy" id="755307"/>
    <lineage>
        <taxon>Archaea</taxon>
        <taxon>Methanobacteriati</taxon>
        <taxon>Methanobacteriota</taxon>
        <taxon>Stenosarchaea group</taxon>
        <taxon>Halobacteria</taxon>
        <taxon>Halobacteriales</taxon>
        <taxon>Haloferacaceae</taxon>
        <taxon>Salinigranum</taxon>
    </lineage>
</organism>
<sequence length="196" mass="21808">MTGAQAVTEPPSPDDPCVIDCPPSGKRVRVLESATDTDGRRFRFDMWLLADSHGPMLHVHPEQDEDLEVVSGRLGVVVDGDRRVLSVGESVTIPKGTPHRFWNAGPDALHVVGEVRPALRTEEFMRVTYGLARDGYSTPSGMPLNPFRLAPLIGRYDDMLYLARVPVWVQKRGVALLSPVGRLLGYDSVYLEYLRR</sequence>
<dbReference type="InterPro" id="IPR014710">
    <property type="entry name" value="RmlC-like_jellyroll"/>
</dbReference>
<proteinExistence type="predicted"/>
<dbReference type="InterPro" id="IPR053146">
    <property type="entry name" value="QDO-like"/>
</dbReference>
<dbReference type="PANTHER" id="PTHR36440">
    <property type="entry name" value="PUTATIVE (AFU_ORTHOLOGUE AFUA_8G07350)-RELATED"/>
    <property type="match status" value="1"/>
</dbReference>
<dbReference type="KEGG" id="srub:C2R22_12710"/>
<dbReference type="Gene3D" id="2.60.120.10">
    <property type="entry name" value="Jelly Rolls"/>
    <property type="match status" value="1"/>
</dbReference>
<protein>
    <submittedName>
        <fullName evidence="2">Cupin domain-containing protein</fullName>
    </submittedName>
</protein>
<dbReference type="PANTHER" id="PTHR36440:SF1">
    <property type="entry name" value="PUTATIVE (AFU_ORTHOLOGUE AFUA_8G07350)-RELATED"/>
    <property type="match status" value="1"/>
</dbReference>